<accession>A0A136IXG8</accession>
<dbReference type="PROSITE" id="PS51257">
    <property type="entry name" value="PROKAR_LIPOPROTEIN"/>
    <property type="match status" value="1"/>
</dbReference>
<organism evidence="1 2">
    <name type="scientific">Microdochium bolleyi</name>
    <dbReference type="NCBI Taxonomy" id="196109"/>
    <lineage>
        <taxon>Eukaryota</taxon>
        <taxon>Fungi</taxon>
        <taxon>Dikarya</taxon>
        <taxon>Ascomycota</taxon>
        <taxon>Pezizomycotina</taxon>
        <taxon>Sordariomycetes</taxon>
        <taxon>Xylariomycetidae</taxon>
        <taxon>Xylariales</taxon>
        <taxon>Microdochiaceae</taxon>
        <taxon>Microdochium</taxon>
    </lineage>
</organism>
<keyword evidence="2" id="KW-1185">Reference proteome</keyword>
<evidence type="ECO:0000313" key="2">
    <source>
        <dbReference type="Proteomes" id="UP000070501"/>
    </source>
</evidence>
<gene>
    <name evidence="1" type="ORF">Micbo1qcDRAFT_165742</name>
</gene>
<feature type="non-terminal residue" evidence="1">
    <location>
        <position position="105"/>
    </location>
</feature>
<dbReference type="InParanoid" id="A0A136IXG8"/>
<evidence type="ECO:0000313" key="1">
    <source>
        <dbReference type="EMBL" id="KXJ89614.1"/>
    </source>
</evidence>
<name>A0A136IXG8_9PEZI</name>
<dbReference type="EMBL" id="KQ964255">
    <property type="protein sequence ID" value="KXJ89614.1"/>
    <property type="molecule type" value="Genomic_DNA"/>
</dbReference>
<dbReference type="AlphaFoldDB" id="A0A136IXG8"/>
<proteinExistence type="predicted"/>
<dbReference type="Proteomes" id="UP000070501">
    <property type="component" value="Unassembled WGS sequence"/>
</dbReference>
<sequence length="105" mass="12449">MYQYTRAWHWFRRTTTGFGVLSFFITSCKAPRRSKHSTCLASDWLATSENHRDTHWEDNIWIFIIRIRGAGISAIALPILDNNELLWLSIRTCLHYLITYTHHLL</sequence>
<reference evidence="2" key="1">
    <citation type="submission" date="2016-02" db="EMBL/GenBank/DDBJ databases">
        <title>Draft genome sequence of Microdochium bolleyi, a fungal endophyte of beachgrass.</title>
        <authorList>
            <consortium name="DOE Joint Genome Institute"/>
            <person name="David A.S."/>
            <person name="May G."/>
            <person name="Haridas S."/>
            <person name="Lim J."/>
            <person name="Wang M."/>
            <person name="Labutti K."/>
            <person name="Lipzen A."/>
            <person name="Barry K."/>
            <person name="Grigoriev I.V."/>
        </authorList>
    </citation>
    <scope>NUCLEOTIDE SEQUENCE [LARGE SCALE GENOMIC DNA]</scope>
    <source>
        <strain evidence="2">J235TASD1</strain>
    </source>
</reference>
<protein>
    <submittedName>
        <fullName evidence="1">Uncharacterized protein</fullName>
    </submittedName>
</protein>